<dbReference type="SUPFAM" id="SSF55874">
    <property type="entry name" value="ATPase domain of HSP90 chaperone/DNA topoisomerase II/histidine kinase"/>
    <property type="match status" value="1"/>
</dbReference>
<dbReference type="GO" id="GO:0000155">
    <property type="term" value="F:phosphorelay sensor kinase activity"/>
    <property type="evidence" value="ECO:0007669"/>
    <property type="project" value="InterPro"/>
</dbReference>
<dbReference type="Gene3D" id="1.25.40.10">
    <property type="entry name" value="Tetratricopeptide repeat domain"/>
    <property type="match status" value="1"/>
</dbReference>
<evidence type="ECO:0000256" key="1">
    <source>
        <dbReference type="ARBA" id="ARBA00000085"/>
    </source>
</evidence>
<dbReference type="SMART" id="SM00065">
    <property type="entry name" value="GAF"/>
    <property type="match status" value="1"/>
</dbReference>
<evidence type="ECO:0000313" key="5">
    <source>
        <dbReference type="Proteomes" id="UP000295361"/>
    </source>
</evidence>
<dbReference type="InterPro" id="IPR003018">
    <property type="entry name" value="GAF"/>
</dbReference>
<dbReference type="SMART" id="SM00387">
    <property type="entry name" value="HATPase_c"/>
    <property type="match status" value="1"/>
</dbReference>
<dbReference type="InterPro" id="IPR036097">
    <property type="entry name" value="HisK_dim/P_sf"/>
</dbReference>
<protein>
    <recommendedName>
        <fullName evidence="2">histidine kinase</fullName>
        <ecNumber evidence="2">2.7.13.3</ecNumber>
    </recommendedName>
</protein>
<accession>A0A4V3CT59</accession>
<dbReference type="SUPFAM" id="SSF55781">
    <property type="entry name" value="GAF domain-like"/>
    <property type="match status" value="1"/>
</dbReference>
<dbReference type="SUPFAM" id="SSF47384">
    <property type="entry name" value="Homodimeric domain of signal transducing histidine kinase"/>
    <property type="match status" value="1"/>
</dbReference>
<dbReference type="RefSeq" id="WP_133701798.1">
    <property type="nucleotide sequence ID" value="NZ_SNXS01000004.1"/>
</dbReference>
<dbReference type="InterPro" id="IPR019734">
    <property type="entry name" value="TPR_rpt"/>
</dbReference>
<dbReference type="SMART" id="SM00028">
    <property type="entry name" value="TPR"/>
    <property type="match status" value="6"/>
</dbReference>
<dbReference type="InterPro" id="IPR029016">
    <property type="entry name" value="GAF-like_dom_sf"/>
</dbReference>
<dbReference type="Gene3D" id="1.10.287.130">
    <property type="match status" value="1"/>
</dbReference>
<feature type="domain" description="Histidine kinase" evidence="3">
    <location>
        <begin position="703"/>
        <end position="935"/>
    </location>
</feature>
<sequence>MSPPEFFAPMAGREALEAALADAHGPTRLAPLVALAWQLRQCEQARALSLRDEALALIDVDAAAVEHGRALARLDLVLAEHLLQTAALEPAATLIQQATSVFSGLDDSIGQSDACMLLAMVRLDQGRTTEAEANFETAADLARRRGDALRENLARACLARSTVLHDIRLAREPVEFPLPLAQQSPGLRALAEDYRGLCAGLIGDFGRAASHFMAAHEAAQASGQLRLAIVSTTSVGRSFSNLNDNDSALAWFERGLALARPTGWPSSLGQCLMQTAETLRRLGRLEPAQELLREALSVMQPLAGSRAYAINLMYLGRLSANQEQHLAALAYFAQLEARAQVLNHIDFVIDARIGEAQALSQLDRAEDALEMARGTLELARSRSGIDRQIELLRVLANIHERHRLPAPGEMRLGTASLHYLKLALALMTHIQGYTAPGDLLDQLAREYAKTGDFERAYDYSQQASLAREKTHGAEATNRAIALQIHYQTETTRAEGEHHRQLALAEVQRAQVLEQTSQTLERLSKVGQEITAHLDAADIFEALNRHVQGLLAAESFAIYLMDNDGLGLSTALFIENGQPQPACRVALDDPHAGSARCVRERREVLMLRKPGDDEPDSNLIPGSLDTASRMFAPLLAGERVLGAMTIQSMRPEAYGEREQRIFRTLCAYGAIALDNAHAYAQLQAARDKLVAQEKLASLGALVAGVAHELNTPIGNSLLIAGTLQHQALNFEQKVRAQTLRHSDVSNFVRQSTEAADQLVQGLARAAKLVSSFQEVATDRAAERRRRFDLRGTVQDILSTLMSSFVDAGHRIELDLPEHLTVDGYPGALGQVLTQLVSNALTHGLAGRAQGLIQISAGTPHEGRVVINFRDNGVGLSEANLRRIFDPFFTTQLGQGSSGLGLYICHNIISSLFGGQISAHSPAGEGLLFVIDLPLTAPK</sequence>
<dbReference type="InParanoid" id="A0A4V3CT59"/>
<dbReference type="InterPro" id="IPR036890">
    <property type="entry name" value="HATPase_C_sf"/>
</dbReference>
<dbReference type="Proteomes" id="UP000295361">
    <property type="component" value="Unassembled WGS sequence"/>
</dbReference>
<dbReference type="EMBL" id="SNXS01000004">
    <property type="protein sequence ID" value="TDP63944.1"/>
    <property type="molecule type" value="Genomic_DNA"/>
</dbReference>
<evidence type="ECO:0000313" key="4">
    <source>
        <dbReference type="EMBL" id="TDP63944.1"/>
    </source>
</evidence>
<dbReference type="Gene3D" id="3.30.450.40">
    <property type="match status" value="1"/>
</dbReference>
<name>A0A4V3CT59_9BURK</name>
<dbReference type="Pfam" id="PF13492">
    <property type="entry name" value="GAF_3"/>
    <property type="match status" value="1"/>
</dbReference>
<evidence type="ECO:0000259" key="3">
    <source>
        <dbReference type="PROSITE" id="PS50109"/>
    </source>
</evidence>
<dbReference type="PANTHER" id="PTHR43065">
    <property type="entry name" value="SENSOR HISTIDINE KINASE"/>
    <property type="match status" value="1"/>
</dbReference>
<dbReference type="InterPro" id="IPR004358">
    <property type="entry name" value="Sig_transdc_His_kin-like_C"/>
</dbReference>
<dbReference type="PROSITE" id="PS50109">
    <property type="entry name" value="HIS_KIN"/>
    <property type="match status" value="1"/>
</dbReference>
<dbReference type="Pfam" id="PF02518">
    <property type="entry name" value="HATPase_c"/>
    <property type="match status" value="1"/>
</dbReference>
<comment type="caution">
    <text evidence="4">The sequence shown here is derived from an EMBL/GenBank/DDBJ whole genome shotgun (WGS) entry which is preliminary data.</text>
</comment>
<keyword evidence="5" id="KW-1185">Reference proteome</keyword>
<dbReference type="EC" id="2.7.13.3" evidence="2"/>
<dbReference type="InterPro" id="IPR011990">
    <property type="entry name" value="TPR-like_helical_dom_sf"/>
</dbReference>
<dbReference type="OrthoDB" id="8728894at2"/>
<dbReference type="Gene3D" id="3.30.565.10">
    <property type="entry name" value="Histidine kinase-like ATPase, C-terminal domain"/>
    <property type="match status" value="1"/>
</dbReference>
<proteinExistence type="predicted"/>
<organism evidence="4 5">
    <name type="scientific">Roseateles toxinivorans</name>
    <dbReference type="NCBI Taxonomy" id="270368"/>
    <lineage>
        <taxon>Bacteria</taxon>
        <taxon>Pseudomonadati</taxon>
        <taxon>Pseudomonadota</taxon>
        <taxon>Betaproteobacteria</taxon>
        <taxon>Burkholderiales</taxon>
        <taxon>Sphaerotilaceae</taxon>
        <taxon>Roseateles</taxon>
    </lineage>
</organism>
<dbReference type="AlphaFoldDB" id="A0A4V3CT59"/>
<dbReference type="InterPro" id="IPR003594">
    <property type="entry name" value="HATPase_dom"/>
</dbReference>
<comment type="catalytic activity">
    <reaction evidence="1">
        <text>ATP + protein L-histidine = ADP + protein N-phospho-L-histidine.</text>
        <dbReference type="EC" id="2.7.13.3"/>
    </reaction>
</comment>
<dbReference type="Pfam" id="PF13181">
    <property type="entry name" value="TPR_8"/>
    <property type="match status" value="1"/>
</dbReference>
<dbReference type="InterPro" id="IPR005467">
    <property type="entry name" value="His_kinase_dom"/>
</dbReference>
<dbReference type="PRINTS" id="PR00344">
    <property type="entry name" value="BCTRLSENSOR"/>
</dbReference>
<reference evidence="4 5" key="1">
    <citation type="submission" date="2019-03" db="EMBL/GenBank/DDBJ databases">
        <title>Genomic Encyclopedia of Type Strains, Phase IV (KMG-IV): sequencing the most valuable type-strain genomes for metagenomic binning, comparative biology and taxonomic classification.</title>
        <authorList>
            <person name="Goeker M."/>
        </authorList>
    </citation>
    <scope>NUCLEOTIDE SEQUENCE [LARGE SCALE GENOMIC DNA]</scope>
    <source>
        <strain evidence="4 5">DSM 16998</strain>
    </source>
</reference>
<evidence type="ECO:0000256" key="2">
    <source>
        <dbReference type="ARBA" id="ARBA00012438"/>
    </source>
</evidence>
<dbReference type="SUPFAM" id="SSF48452">
    <property type="entry name" value="TPR-like"/>
    <property type="match status" value="2"/>
</dbReference>
<gene>
    <name evidence="4" type="ORF">DES47_104226</name>
</gene>
<dbReference type="PANTHER" id="PTHR43065:SF47">
    <property type="match status" value="1"/>
</dbReference>